<keyword evidence="2" id="KW-1133">Transmembrane helix</keyword>
<evidence type="ECO:0000313" key="4">
    <source>
        <dbReference type="Proteomes" id="UP001316803"/>
    </source>
</evidence>
<keyword evidence="2" id="KW-0812">Transmembrane</keyword>
<dbReference type="Proteomes" id="UP001316803">
    <property type="component" value="Unassembled WGS sequence"/>
</dbReference>
<gene>
    <name evidence="3" type="ORF">OHC33_000917</name>
</gene>
<feature type="region of interest" description="Disordered" evidence="1">
    <location>
        <begin position="1"/>
        <end position="102"/>
    </location>
</feature>
<feature type="compositionally biased region" description="Polar residues" evidence="1">
    <location>
        <begin position="51"/>
        <end position="61"/>
    </location>
</feature>
<keyword evidence="4" id="KW-1185">Reference proteome</keyword>
<evidence type="ECO:0000313" key="3">
    <source>
        <dbReference type="EMBL" id="KAK5957728.1"/>
    </source>
</evidence>
<feature type="compositionally biased region" description="Basic and acidic residues" evidence="1">
    <location>
        <begin position="25"/>
        <end position="50"/>
    </location>
</feature>
<evidence type="ECO:0000256" key="2">
    <source>
        <dbReference type="SAM" id="Phobius"/>
    </source>
</evidence>
<protein>
    <recommendedName>
        <fullName evidence="5">Ubiquitin-like domain-containing protein</fullName>
    </recommendedName>
</protein>
<name>A0AAN8ES82_9EURO</name>
<feature type="region of interest" description="Disordered" evidence="1">
    <location>
        <begin position="193"/>
        <end position="224"/>
    </location>
</feature>
<dbReference type="AlphaFoldDB" id="A0AAN8ES82"/>
<sequence>MSLTDPENGSDPQLQSRELAQRMAPEADHGDAGGDHVGQDSDLGQHHGNEQSDSSHQSIPYTTTTTPIAALGPFRPPGTTLTEESAAQPPQAQQPPSIPEDDQNHEIELHVGTPNSIGHTSNFVAFRLRANTTIDALRTLIQEEHLLQPPQSRQILRHGDQVLSHGDITLREALRITDEDIRRRIPQQIYLTISPTPPDLAPPPMYTSHAHPVPAPQTEPERSDQLALPPELLRAFDELPIDIRPIMIRTIEAPAQDQENHCHIHHHVDFSHVLAVALPFAVTAVMMAWMNWRR</sequence>
<keyword evidence="2" id="KW-0472">Membrane</keyword>
<reference evidence="3 4" key="1">
    <citation type="submission" date="2022-12" db="EMBL/GenBank/DDBJ databases">
        <title>Genomic features and morphological characterization of a novel Knufia sp. strain isolated from spacecraft assembly facility.</title>
        <authorList>
            <person name="Teixeira M."/>
            <person name="Chander A.M."/>
            <person name="Stajich J.E."/>
            <person name="Venkateswaran K."/>
        </authorList>
    </citation>
    <scope>NUCLEOTIDE SEQUENCE [LARGE SCALE GENOMIC DNA]</scope>
    <source>
        <strain evidence="3 4">FJI-L2-BK-P2</strain>
    </source>
</reference>
<evidence type="ECO:0000256" key="1">
    <source>
        <dbReference type="SAM" id="MobiDB-lite"/>
    </source>
</evidence>
<dbReference type="CDD" id="cd17039">
    <property type="entry name" value="Ubl_ubiquitin_like"/>
    <property type="match status" value="1"/>
</dbReference>
<feature type="compositionally biased region" description="Pro residues" evidence="1">
    <location>
        <begin position="195"/>
        <end position="205"/>
    </location>
</feature>
<comment type="caution">
    <text evidence="3">The sequence shown here is derived from an EMBL/GenBank/DDBJ whole genome shotgun (WGS) entry which is preliminary data.</text>
</comment>
<dbReference type="EMBL" id="JAKLMC020000002">
    <property type="protein sequence ID" value="KAK5957728.1"/>
    <property type="molecule type" value="Genomic_DNA"/>
</dbReference>
<feature type="compositionally biased region" description="Polar residues" evidence="1">
    <location>
        <begin position="1"/>
        <end position="18"/>
    </location>
</feature>
<organism evidence="3 4">
    <name type="scientific">Knufia fluminis</name>
    <dbReference type="NCBI Taxonomy" id="191047"/>
    <lineage>
        <taxon>Eukaryota</taxon>
        <taxon>Fungi</taxon>
        <taxon>Dikarya</taxon>
        <taxon>Ascomycota</taxon>
        <taxon>Pezizomycotina</taxon>
        <taxon>Eurotiomycetes</taxon>
        <taxon>Chaetothyriomycetidae</taxon>
        <taxon>Chaetothyriales</taxon>
        <taxon>Trichomeriaceae</taxon>
        <taxon>Knufia</taxon>
    </lineage>
</organism>
<evidence type="ECO:0008006" key="5">
    <source>
        <dbReference type="Google" id="ProtNLM"/>
    </source>
</evidence>
<proteinExistence type="predicted"/>
<accession>A0AAN8ES82</accession>
<feature type="transmembrane region" description="Helical" evidence="2">
    <location>
        <begin position="270"/>
        <end position="292"/>
    </location>
</feature>